<feature type="repeat" description="PPR" evidence="3">
    <location>
        <begin position="287"/>
        <end position="321"/>
    </location>
</feature>
<keyword evidence="6" id="KW-1185">Reference proteome</keyword>
<dbReference type="Pfam" id="PF01535">
    <property type="entry name" value="PPR"/>
    <property type="match status" value="3"/>
</dbReference>
<sequence length="634" mass="70423">MRWSAHTALTLLSTRHLRSLIRECTRQSSIDVGKKLHAAIIASGIAASADSFLYNALLHFHAACGSAMCARHVFDKIPSSHKDTVDWTVLMGSFARHGMHQSGLRLFVEMRREGVRVDDVAMVCLFNACARLGNVEIGVQGHGIMVKVGLSSSVKACNAVMDMYVKCGQLSMAKRVFEEMEERSVVSWTVILDGVVKWEGVGSGRVVFDTMPERNEVSWTIMIAGYVSVGLVHDGFSLLQEMVFVCGLGLSCVTLCTFLSACAQSGDIVMGRWVHAYAFKTMGSGIDIMVGTALVDMYAKCGRVDTALKVFQHMKYRNVVTWNALLSGMAMHGRGRVILKMFPQMLKEAKPDDLTFTALLSACSHSGLVEQGRHYFQNLEALYGVTPKIEHYACVVDLLGRAGHLEEAEILIKRMPMPPNEVVLGSLIGSCSVHGKLPLGERLLQEMVQMDPHNTEYHVLLSNMYALGGNQDRANLMRQLLKDRGIRKVPGISSIYVGGQVYQFSAGDKSHPRTMEIYMKLDEMIQRLRLAGYVPNTACQVFPGFDNRDDCDADKLEEIEQALLCHSEKLAVCFGLITTSAGSPLHIFKNLRICKDCHSAMKLVSHVYNREIVIRDRNRFHCFKKGSCSCSDFW</sequence>
<dbReference type="InterPro" id="IPR046849">
    <property type="entry name" value="E2_motif"/>
</dbReference>
<dbReference type="PROSITE" id="PS51375">
    <property type="entry name" value="PPR"/>
    <property type="match status" value="3"/>
</dbReference>
<organism evidence="5 6">
    <name type="scientific">Rubus argutus</name>
    <name type="common">Southern blackberry</name>
    <dbReference type="NCBI Taxonomy" id="59490"/>
    <lineage>
        <taxon>Eukaryota</taxon>
        <taxon>Viridiplantae</taxon>
        <taxon>Streptophyta</taxon>
        <taxon>Embryophyta</taxon>
        <taxon>Tracheophyta</taxon>
        <taxon>Spermatophyta</taxon>
        <taxon>Magnoliopsida</taxon>
        <taxon>eudicotyledons</taxon>
        <taxon>Gunneridae</taxon>
        <taxon>Pentapetalae</taxon>
        <taxon>rosids</taxon>
        <taxon>fabids</taxon>
        <taxon>Rosales</taxon>
        <taxon>Rosaceae</taxon>
        <taxon>Rosoideae</taxon>
        <taxon>Rosoideae incertae sedis</taxon>
        <taxon>Rubus</taxon>
    </lineage>
</organism>
<dbReference type="EMBL" id="JBEDUW010000006">
    <property type="protein sequence ID" value="KAK9925032.1"/>
    <property type="molecule type" value="Genomic_DNA"/>
</dbReference>
<dbReference type="PANTHER" id="PTHR47926:SF436">
    <property type="entry name" value="PENTATRICOPEPTIDE REPEAT-CONTAINING PROTEIN ELI1, CHLOROPLASTIC-LIKE ISOFORM X2"/>
    <property type="match status" value="1"/>
</dbReference>
<name>A0AAW1WKY3_RUBAR</name>
<dbReference type="InterPro" id="IPR046960">
    <property type="entry name" value="PPR_At4g14850-like_plant"/>
</dbReference>
<accession>A0AAW1WKY3</accession>
<evidence type="ECO:0000256" key="1">
    <source>
        <dbReference type="ARBA" id="ARBA00006643"/>
    </source>
</evidence>
<evidence type="ECO:0000313" key="6">
    <source>
        <dbReference type="Proteomes" id="UP001457282"/>
    </source>
</evidence>
<feature type="repeat" description="PPR" evidence="3">
    <location>
        <begin position="83"/>
        <end position="117"/>
    </location>
</feature>
<keyword evidence="2" id="KW-0677">Repeat</keyword>
<dbReference type="FunFam" id="1.25.40.10:FF:000690">
    <property type="entry name" value="Pentatricopeptide repeat-containing protein"/>
    <property type="match status" value="1"/>
</dbReference>
<dbReference type="Proteomes" id="UP001457282">
    <property type="component" value="Unassembled WGS sequence"/>
</dbReference>
<gene>
    <name evidence="5" type="ORF">M0R45_033373</name>
</gene>
<dbReference type="GO" id="GO:0008270">
    <property type="term" value="F:zinc ion binding"/>
    <property type="evidence" value="ECO:0007669"/>
    <property type="project" value="InterPro"/>
</dbReference>
<reference evidence="5 6" key="1">
    <citation type="journal article" date="2023" name="G3 (Bethesda)">
        <title>A chromosome-length genome assembly and annotation of blackberry (Rubus argutus, cv. 'Hillquist').</title>
        <authorList>
            <person name="Bruna T."/>
            <person name="Aryal R."/>
            <person name="Dudchenko O."/>
            <person name="Sargent D.J."/>
            <person name="Mead D."/>
            <person name="Buti M."/>
            <person name="Cavallini A."/>
            <person name="Hytonen T."/>
            <person name="Andres J."/>
            <person name="Pham M."/>
            <person name="Weisz D."/>
            <person name="Mascagni F."/>
            <person name="Usai G."/>
            <person name="Natali L."/>
            <person name="Bassil N."/>
            <person name="Fernandez G.E."/>
            <person name="Lomsadze A."/>
            <person name="Armour M."/>
            <person name="Olukolu B."/>
            <person name="Poorten T."/>
            <person name="Britton C."/>
            <person name="Davik J."/>
            <person name="Ashrafi H."/>
            <person name="Aiden E.L."/>
            <person name="Borodovsky M."/>
            <person name="Worthington M."/>
        </authorList>
    </citation>
    <scope>NUCLEOTIDE SEQUENCE [LARGE SCALE GENOMIC DNA]</scope>
    <source>
        <strain evidence="5">PI 553951</strain>
    </source>
</reference>
<dbReference type="PANTHER" id="PTHR47926">
    <property type="entry name" value="PENTATRICOPEPTIDE REPEAT-CONTAINING PROTEIN"/>
    <property type="match status" value="1"/>
</dbReference>
<comment type="caution">
    <text evidence="5">The sequence shown here is derived from an EMBL/GenBank/DDBJ whole genome shotgun (WGS) entry which is preliminary data.</text>
</comment>
<protein>
    <recommendedName>
        <fullName evidence="4">DYW domain-containing protein</fullName>
    </recommendedName>
</protein>
<dbReference type="NCBIfam" id="TIGR00756">
    <property type="entry name" value="PPR"/>
    <property type="match status" value="4"/>
</dbReference>
<dbReference type="InterPro" id="IPR011990">
    <property type="entry name" value="TPR-like_helical_dom_sf"/>
</dbReference>
<proteinExistence type="inferred from homology"/>
<evidence type="ECO:0000256" key="2">
    <source>
        <dbReference type="ARBA" id="ARBA00022737"/>
    </source>
</evidence>
<dbReference type="Pfam" id="PF20431">
    <property type="entry name" value="E_motif"/>
    <property type="match status" value="1"/>
</dbReference>
<evidence type="ECO:0000313" key="5">
    <source>
        <dbReference type="EMBL" id="KAK9925032.1"/>
    </source>
</evidence>
<dbReference type="GO" id="GO:0009451">
    <property type="term" value="P:RNA modification"/>
    <property type="evidence" value="ECO:0007669"/>
    <property type="project" value="InterPro"/>
</dbReference>
<feature type="domain" description="DYW" evidence="4">
    <location>
        <begin position="557"/>
        <end position="634"/>
    </location>
</feature>
<dbReference type="AlphaFoldDB" id="A0AAW1WKY3"/>
<evidence type="ECO:0000259" key="4">
    <source>
        <dbReference type="Pfam" id="PF14432"/>
    </source>
</evidence>
<dbReference type="Pfam" id="PF14432">
    <property type="entry name" value="DYW_deaminase"/>
    <property type="match status" value="1"/>
</dbReference>
<feature type="repeat" description="PPR" evidence="3">
    <location>
        <begin position="153"/>
        <end position="187"/>
    </location>
</feature>
<dbReference type="GO" id="GO:0003729">
    <property type="term" value="F:mRNA binding"/>
    <property type="evidence" value="ECO:0007669"/>
    <property type="project" value="UniProtKB-ARBA"/>
</dbReference>
<dbReference type="Gene3D" id="1.25.40.10">
    <property type="entry name" value="Tetratricopeptide repeat domain"/>
    <property type="match status" value="3"/>
</dbReference>
<dbReference type="InterPro" id="IPR002885">
    <property type="entry name" value="PPR_rpt"/>
</dbReference>
<dbReference type="Pfam" id="PF13041">
    <property type="entry name" value="PPR_2"/>
    <property type="match status" value="2"/>
</dbReference>
<dbReference type="Pfam" id="PF20430">
    <property type="entry name" value="Eplus_motif"/>
    <property type="match status" value="1"/>
</dbReference>
<comment type="similarity">
    <text evidence="1">Belongs to the PPR family. PCMP-H subfamily.</text>
</comment>
<dbReference type="InterPro" id="IPR046848">
    <property type="entry name" value="E_motif"/>
</dbReference>
<dbReference type="InterPro" id="IPR032867">
    <property type="entry name" value="DYW_dom"/>
</dbReference>
<evidence type="ECO:0000256" key="3">
    <source>
        <dbReference type="PROSITE-ProRule" id="PRU00708"/>
    </source>
</evidence>